<evidence type="ECO:0000313" key="2">
    <source>
        <dbReference type="EMBL" id="AIQ61541.1"/>
    </source>
</evidence>
<sequence>MSKFGMYAKFTAKPGEREALAAILLEAAAAAEPVQECELYIVNLSESEPDILWVTEVWSSAEAHAASLALEATRATIQRAMPLIAGVEPVKLIPAGGKGLVFGSAAQ</sequence>
<dbReference type="Pfam" id="PF03992">
    <property type="entry name" value="ABM"/>
    <property type="match status" value="1"/>
</dbReference>
<keyword evidence="3" id="KW-1185">Reference proteome</keyword>
<keyword evidence="2" id="KW-0560">Oxidoreductase</keyword>
<gene>
    <name evidence="2" type="ORF">PBOR_35040</name>
</gene>
<dbReference type="InterPro" id="IPR007138">
    <property type="entry name" value="ABM_dom"/>
</dbReference>
<protein>
    <submittedName>
        <fullName evidence="2">Antibiotic biosynthesis monooxygenase</fullName>
    </submittedName>
</protein>
<dbReference type="AlphaFoldDB" id="A0A089LJ50"/>
<evidence type="ECO:0000313" key="3">
    <source>
        <dbReference type="Proteomes" id="UP000029518"/>
    </source>
</evidence>
<dbReference type="Gene3D" id="3.30.70.100">
    <property type="match status" value="1"/>
</dbReference>
<proteinExistence type="predicted"/>
<organism evidence="2 3">
    <name type="scientific">Paenibacillus borealis</name>
    <dbReference type="NCBI Taxonomy" id="160799"/>
    <lineage>
        <taxon>Bacteria</taxon>
        <taxon>Bacillati</taxon>
        <taxon>Bacillota</taxon>
        <taxon>Bacilli</taxon>
        <taxon>Bacillales</taxon>
        <taxon>Paenibacillaceae</taxon>
        <taxon>Paenibacillus</taxon>
    </lineage>
</organism>
<dbReference type="HOGENOM" id="CLU_154488_2_0_9"/>
<dbReference type="KEGG" id="pbd:PBOR_35040"/>
<accession>A0A089LJ50</accession>
<name>A0A089LJ50_PAEBO</name>
<dbReference type="EMBL" id="CP009285">
    <property type="protein sequence ID" value="AIQ61541.1"/>
    <property type="molecule type" value="Genomic_DNA"/>
</dbReference>
<reference evidence="2" key="1">
    <citation type="submission" date="2014-08" db="EMBL/GenBank/DDBJ databases">
        <title>Comparative genomics of the Paenibacillus odorifer group.</title>
        <authorList>
            <person name="den Bakker H.C."/>
            <person name="Tsai Y.-C.Y.-C."/>
            <person name="Martin N."/>
            <person name="Korlach J."/>
            <person name="Wiedmann M."/>
        </authorList>
    </citation>
    <scope>NUCLEOTIDE SEQUENCE [LARGE SCALE GENOMIC DNA]</scope>
    <source>
        <strain evidence="2">DSM 13188</strain>
    </source>
</reference>
<keyword evidence="2" id="KW-0503">Monooxygenase</keyword>
<feature type="domain" description="ABM" evidence="1">
    <location>
        <begin position="6"/>
        <end position="78"/>
    </location>
</feature>
<dbReference type="Proteomes" id="UP000029518">
    <property type="component" value="Chromosome"/>
</dbReference>
<dbReference type="GO" id="GO:0004497">
    <property type="term" value="F:monooxygenase activity"/>
    <property type="evidence" value="ECO:0007669"/>
    <property type="project" value="UniProtKB-KW"/>
</dbReference>
<dbReference type="InterPro" id="IPR011008">
    <property type="entry name" value="Dimeric_a/b-barrel"/>
</dbReference>
<evidence type="ECO:0000259" key="1">
    <source>
        <dbReference type="Pfam" id="PF03992"/>
    </source>
</evidence>
<dbReference type="SUPFAM" id="SSF54909">
    <property type="entry name" value="Dimeric alpha+beta barrel"/>
    <property type="match status" value="1"/>
</dbReference>
<dbReference type="OrthoDB" id="165368at2"/>
<dbReference type="RefSeq" id="WP_042218410.1">
    <property type="nucleotide sequence ID" value="NZ_CP009285.1"/>
</dbReference>